<evidence type="ECO:0000256" key="1">
    <source>
        <dbReference type="ARBA" id="ARBA00004651"/>
    </source>
</evidence>
<feature type="transmembrane region" description="Helical" evidence="7">
    <location>
        <begin position="317"/>
        <end position="334"/>
    </location>
</feature>
<evidence type="ECO:0000256" key="7">
    <source>
        <dbReference type="SAM" id="Phobius"/>
    </source>
</evidence>
<keyword evidence="3" id="KW-1003">Cell membrane</keyword>
<reference evidence="9 10" key="1">
    <citation type="journal article" date="2019" name="Int. J. Syst. Evol. Microbiol.">
        <title>The Global Catalogue of Microorganisms (GCM) 10K type strain sequencing project: providing services to taxonomists for standard genome sequencing and annotation.</title>
        <authorList>
            <consortium name="The Broad Institute Genomics Platform"/>
            <consortium name="The Broad Institute Genome Sequencing Center for Infectious Disease"/>
            <person name="Wu L."/>
            <person name="Ma J."/>
        </authorList>
    </citation>
    <scope>NUCLEOTIDE SEQUENCE [LARGE SCALE GENOMIC DNA]</scope>
    <source>
        <strain evidence="9 10">JCM 16365</strain>
    </source>
</reference>
<dbReference type="Gene3D" id="3.10.20.90">
    <property type="entry name" value="Phosphatidylinositol 3-kinase Catalytic Subunit, Chain A, domain 1"/>
    <property type="match status" value="1"/>
</dbReference>
<accession>A0ABN3PK48</accession>
<evidence type="ECO:0000256" key="5">
    <source>
        <dbReference type="ARBA" id="ARBA00022989"/>
    </source>
</evidence>
<dbReference type="InterPro" id="IPR024962">
    <property type="entry name" value="YukD-like"/>
</dbReference>
<dbReference type="InterPro" id="IPR044049">
    <property type="entry name" value="EccD_transm"/>
</dbReference>
<protein>
    <recommendedName>
        <fullName evidence="8">EccD-like transmembrane domain-containing protein</fullName>
    </recommendedName>
</protein>
<comment type="caution">
    <text evidence="9">The sequence shown here is derived from an EMBL/GenBank/DDBJ whole genome shotgun (WGS) entry which is preliminary data.</text>
</comment>
<evidence type="ECO:0000313" key="10">
    <source>
        <dbReference type="Proteomes" id="UP001500274"/>
    </source>
</evidence>
<feature type="transmembrane region" description="Helical" evidence="7">
    <location>
        <begin position="340"/>
        <end position="357"/>
    </location>
</feature>
<feature type="transmembrane region" description="Helical" evidence="7">
    <location>
        <begin position="175"/>
        <end position="195"/>
    </location>
</feature>
<keyword evidence="4 7" id="KW-0812">Transmembrane</keyword>
<feature type="transmembrane region" description="Helical" evidence="7">
    <location>
        <begin position="230"/>
        <end position="251"/>
    </location>
</feature>
<evidence type="ECO:0000256" key="3">
    <source>
        <dbReference type="ARBA" id="ARBA00022475"/>
    </source>
</evidence>
<sequence length="446" mass="44914">MAQTISAPRALLRISVQSEGRRLDIGVPAHVPLIEFMPGFARSLGVLDPTMTYAGYALQKADGTVLDAAQGAASQGVSDGDVLTLARGGLIAQPRVYDDIVEAVIDATGQQNRPWTARDNARTALAVSLTLLGLCALLLLAAGPSLGLGALIAGGGAVILATVAAVVARLGQLEAGQGLGIAASVFAALSGYLAVPTSLDLWGWPLAAAGLGMLVVGGAALALMPDRAEVQLVPVALGGVVGIAAAITALLPEGTVAPYALMIGIVGTLSGTLPWLVLSSTRLRVISPQSDADMFADPQPIDAADVRARTARGQRTLVALRVALGVAVLAATPLVASDGVVGAILCTLAFLGMMFPSRQTYARSGVLAIMAVGTAGLAASGLTISLTQPELRTALLIALGVAAAIVVTVTLLSPKARTRLARVSDTVELVLLALLLPLGVIAAGLA</sequence>
<evidence type="ECO:0000259" key="8">
    <source>
        <dbReference type="Pfam" id="PF19053"/>
    </source>
</evidence>
<dbReference type="InterPro" id="IPR006707">
    <property type="entry name" value="T7SS_EccD"/>
</dbReference>
<feature type="transmembrane region" description="Helical" evidence="7">
    <location>
        <begin position="393"/>
        <end position="414"/>
    </location>
</feature>
<feature type="domain" description="EccD-like transmembrane" evidence="8">
    <location>
        <begin position="122"/>
        <end position="444"/>
    </location>
</feature>
<feature type="transmembrane region" description="Helical" evidence="7">
    <location>
        <begin position="123"/>
        <end position="142"/>
    </location>
</feature>
<dbReference type="Pfam" id="PF19053">
    <property type="entry name" value="EccD"/>
    <property type="match status" value="1"/>
</dbReference>
<dbReference type="EMBL" id="BAAARI010000038">
    <property type="protein sequence ID" value="GAA2590402.1"/>
    <property type="molecule type" value="Genomic_DNA"/>
</dbReference>
<evidence type="ECO:0000256" key="2">
    <source>
        <dbReference type="ARBA" id="ARBA00006162"/>
    </source>
</evidence>
<organism evidence="9 10">
    <name type="scientific">Microbacterium binotii</name>
    <dbReference type="NCBI Taxonomy" id="462710"/>
    <lineage>
        <taxon>Bacteria</taxon>
        <taxon>Bacillati</taxon>
        <taxon>Actinomycetota</taxon>
        <taxon>Actinomycetes</taxon>
        <taxon>Micrococcales</taxon>
        <taxon>Microbacteriaceae</taxon>
        <taxon>Microbacterium</taxon>
    </lineage>
</organism>
<evidence type="ECO:0000256" key="4">
    <source>
        <dbReference type="ARBA" id="ARBA00022692"/>
    </source>
</evidence>
<dbReference type="Proteomes" id="UP001500274">
    <property type="component" value="Unassembled WGS sequence"/>
</dbReference>
<name>A0ABN3PK48_9MICO</name>
<gene>
    <name evidence="9" type="ORF">GCM10009862_30890</name>
</gene>
<feature type="transmembrane region" description="Helical" evidence="7">
    <location>
        <begin position="426"/>
        <end position="445"/>
    </location>
</feature>
<dbReference type="RefSeq" id="WP_344231002.1">
    <property type="nucleotide sequence ID" value="NZ_BAAARI010000038.1"/>
</dbReference>
<keyword evidence="5 7" id="KW-1133">Transmembrane helix</keyword>
<dbReference type="NCBIfam" id="TIGR03920">
    <property type="entry name" value="T7SS_EccD"/>
    <property type="match status" value="1"/>
</dbReference>
<feature type="transmembrane region" description="Helical" evidence="7">
    <location>
        <begin position="364"/>
        <end position="387"/>
    </location>
</feature>
<comment type="similarity">
    <text evidence="2">Belongs to the EccD/Snm4 family.</text>
</comment>
<feature type="transmembrane region" description="Helical" evidence="7">
    <location>
        <begin position="148"/>
        <end position="168"/>
    </location>
</feature>
<keyword evidence="10" id="KW-1185">Reference proteome</keyword>
<proteinExistence type="inferred from homology"/>
<feature type="transmembrane region" description="Helical" evidence="7">
    <location>
        <begin position="201"/>
        <end position="223"/>
    </location>
</feature>
<evidence type="ECO:0000256" key="6">
    <source>
        <dbReference type="ARBA" id="ARBA00023136"/>
    </source>
</evidence>
<feature type="transmembrane region" description="Helical" evidence="7">
    <location>
        <begin position="257"/>
        <end position="278"/>
    </location>
</feature>
<comment type="subcellular location">
    <subcellularLocation>
        <location evidence="1">Cell membrane</location>
        <topology evidence="1">Multi-pass membrane protein</topology>
    </subcellularLocation>
</comment>
<keyword evidence="6 7" id="KW-0472">Membrane</keyword>
<dbReference type="Pfam" id="PF08817">
    <property type="entry name" value="YukD"/>
    <property type="match status" value="1"/>
</dbReference>
<evidence type="ECO:0000313" key="9">
    <source>
        <dbReference type="EMBL" id="GAA2590402.1"/>
    </source>
</evidence>